<evidence type="ECO:0000256" key="1">
    <source>
        <dbReference type="SAM" id="Phobius"/>
    </source>
</evidence>
<feature type="transmembrane region" description="Helical" evidence="1">
    <location>
        <begin position="23"/>
        <end position="41"/>
    </location>
</feature>
<name>A0ABV2AAJ6_9GAMM</name>
<accession>A0ABV2AAJ6</accession>
<keyword evidence="1" id="KW-0812">Transmembrane</keyword>
<reference evidence="3 4" key="1">
    <citation type="submission" date="2024-06" db="EMBL/GenBank/DDBJ databases">
        <authorList>
            <person name="Li Z."/>
            <person name="Jiang Y."/>
        </authorList>
    </citation>
    <scope>NUCLEOTIDE SEQUENCE [LARGE SCALE GENOMIC DNA]</scope>
    <source>
        <strain evidence="3 4">HSW-8</strain>
    </source>
</reference>
<feature type="domain" description="SHOCT" evidence="2">
    <location>
        <begin position="56"/>
        <end position="81"/>
    </location>
</feature>
<evidence type="ECO:0000313" key="4">
    <source>
        <dbReference type="Proteomes" id="UP001465331"/>
    </source>
</evidence>
<comment type="caution">
    <text evidence="3">The sequence shown here is derived from an EMBL/GenBank/DDBJ whole genome shotgun (WGS) entry which is preliminary data.</text>
</comment>
<dbReference type="Proteomes" id="UP001465331">
    <property type="component" value="Unassembled WGS sequence"/>
</dbReference>
<organism evidence="3 4">
    <name type="scientific">Sinimarinibacterium thermocellulolyticum</name>
    <dbReference type="NCBI Taxonomy" id="3170016"/>
    <lineage>
        <taxon>Bacteria</taxon>
        <taxon>Pseudomonadati</taxon>
        <taxon>Pseudomonadota</taxon>
        <taxon>Gammaproteobacteria</taxon>
        <taxon>Nevskiales</taxon>
        <taxon>Nevskiaceae</taxon>
        <taxon>Sinimarinibacterium</taxon>
    </lineage>
</organism>
<dbReference type="EMBL" id="JBEPIJ010000009">
    <property type="protein sequence ID" value="MES0874280.1"/>
    <property type="molecule type" value="Genomic_DNA"/>
</dbReference>
<keyword evidence="1" id="KW-0472">Membrane</keyword>
<evidence type="ECO:0000259" key="2">
    <source>
        <dbReference type="Pfam" id="PF09851"/>
    </source>
</evidence>
<sequence>MALLCILPTVAWAGPLFSPAVRDFLTLLLLAAIAVFLWRIWHERRRPGPGAADDSALATLRLRLARGEIDAAEYERLRRLLDGDRG</sequence>
<dbReference type="Pfam" id="PF09851">
    <property type="entry name" value="SHOCT"/>
    <property type="match status" value="1"/>
</dbReference>
<protein>
    <submittedName>
        <fullName evidence="3">SHOCT domain-containing protein</fullName>
    </submittedName>
</protein>
<proteinExistence type="predicted"/>
<gene>
    <name evidence="3" type="ORF">ABSH63_09715</name>
</gene>
<dbReference type="InterPro" id="IPR018649">
    <property type="entry name" value="SHOCT"/>
</dbReference>
<keyword evidence="4" id="KW-1185">Reference proteome</keyword>
<keyword evidence="1" id="KW-1133">Transmembrane helix</keyword>
<evidence type="ECO:0000313" key="3">
    <source>
        <dbReference type="EMBL" id="MES0874280.1"/>
    </source>
</evidence>